<gene>
    <name evidence="1" type="ORF">FBU59_004320</name>
</gene>
<keyword evidence="2" id="KW-1185">Reference proteome</keyword>
<protein>
    <submittedName>
        <fullName evidence="1">Uncharacterized protein</fullName>
    </submittedName>
</protein>
<evidence type="ECO:0000313" key="1">
    <source>
        <dbReference type="EMBL" id="KAJ1938829.1"/>
    </source>
</evidence>
<evidence type="ECO:0000313" key="2">
    <source>
        <dbReference type="Proteomes" id="UP001150603"/>
    </source>
</evidence>
<reference evidence="1" key="1">
    <citation type="submission" date="2022-07" db="EMBL/GenBank/DDBJ databases">
        <title>Phylogenomic reconstructions and comparative analyses of Kickxellomycotina fungi.</title>
        <authorList>
            <person name="Reynolds N.K."/>
            <person name="Stajich J.E."/>
            <person name="Barry K."/>
            <person name="Grigoriev I.V."/>
            <person name="Crous P."/>
            <person name="Smith M.E."/>
        </authorList>
    </citation>
    <scope>NUCLEOTIDE SEQUENCE</scope>
    <source>
        <strain evidence="1">NRRL 5244</strain>
    </source>
</reference>
<dbReference type="Proteomes" id="UP001150603">
    <property type="component" value="Unassembled WGS sequence"/>
</dbReference>
<sequence>AGKVAVTQAVYNFLSQITSLYGITFSNAYSVGSTYSSGSATFTEILNNVFTAGDRYMARVASHTTSDGNMWEEWNRETGASQGAQQLTWSHEAHSAASRHRAAALAIVGA</sequence>
<name>A0ACC1J611_9FUNG</name>
<organism evidence="1 2">
    <name type="scientific">Linderina macrospora</name>
    <dbReference type="NCBI Taxonomy" id="4868"/>
    <lineage>
        <taxon>Eukaryota</taxon>
        <taxon>Fungi</taxon>
        <taxon>Fungi incertae sedis</taxon>
        <taxon>Zoopagomycota</taxon>
        <taxon>Kickxellomycotina</taxon>
        <taxon>Kickxellomycetes</taxon>
        <taxon>Kickxellales</taxon>
        <taxon>Kickxellaceae</taxon>
        <taxon>Linderina</taxon>
    </lineage>
</organism>
<proteinExistence type="predicted"/>
<feature type="non-terminal residue" evidence="1">
    <location>
        <position position="1"/>
    </location>
</feature>
<comment type="caution">
    <text evidence="1">The sequence shown here is derived from an EMBL/GenBank/DDBJ whole genome shotgun (WGS) entry which is preliminary data.</text>
</comment>
<accession>A0ACC1J611</accession>
<dbReference type="EMBL" id="JANBPW010003041">
    <property type="protein sequence ID" value="KAJ1938829.1"/>
    <property type="molecule type" value="Genomic_DNA"/>
</dbReference>